<dbReference type="PROSITE" id="PS51362">
    <property type="entry name" value="TGF_BETA_2"/>
    <property type="match status" value="1"/>
</dbReference>
<keyword evidence="7" id="KW-1015">Disulfide bond</keyword>
<dbReference type="FunFam" id="2.10.90.10:FF:000001">
    <property type="entry name" value="Bone morphogenetic protein 4"/>
    <property type="match status" value="1"/>
</dbReference>
<dbReference type="FunCoup" id="H0UXD4">
    <property type="interactions" value="393"/>
</dbReference>
<gene>
    <name evidence="13" type="primary">LOC100730461</name>
</gene>
<dbReference type="SMART" id="SM00204">
    <property type="entry name" value="TGFB"/>
    <property type="match status" value="1"/>
</dbReference>
<dbReference type="HOGENOM" id="CLU_020515_4_0_1"/>
<evidence type="ECO:0000256" key="10">
    <source>
        <dbReference type="SAM" id="MobiDB-lite"/>
    </source>
</evidence>
<evidence type="ECO:0000256" key="1">
    <source>
        <dbReference type="ARBA" id="ARBA00004613"/>
    </source>
</evidence>
<dbReference type="VEuPathDB" id="HostDB:ENSCPOG00000001939"/>
<sequence>MHAPRRALAPGVLLTLALGQALALGERDFLRFLGLDAAPPPRQPQPVPRVLQKIARERKARADAGLARAPCTVAELGAPGERAAALPDRGFLLPSDSCLQRLLSFNLSAIPDREQPTAAELGLDLGPSTYEELDPALELVVSLVPQPRPRAGPPRGRGRAVAEQSVPRPHGVLRVRLQGALQDAGRRQWSRLGLLLDVRVVEDGEPGRHRHPRALCARLRRTLRATLLVATLDPARCRHPARPRRAVPAAPQAASRSLCHRHQLFISFRDLGWHKWIIAPKGFMANYCQGECPLSVAAYLNSSNYAFMQALMQIVDPTVSPAVCVPTKLSPISMLYQDSGDNVILRHYEDMVVDECGCG</sequence>
<name>H0UXD4_CAVPO</name>
<dbReference type="InterPro" id="IPR029034">
    <property type="entry name" value="Cystine-knot_cytokine"/>
</dbReference>
<dbReference type="Gene3D" id="2.10.90.10">
    <property type="entry name" value="Cystine-knot cytokines"/>
    <property type="match status" value="1"/>
</dbReference>
<dbReference type="EMBL" id="AAKN02030774">
    <property type="status" value="NOT_ANNOTATED_CDS"/>
    <property type="molecule type" value="Genomic_DNA"/>
</dbReference>
<dbReference type="AlphaFoldDB" id="H0UXD4"/>
<feature type="chain" id="PRO_5013402246" description="TGF-beta family profile domain-containing protein" evidence="11">
    <location>
        <begin position="24"/>
        <end position="359"/>
    </location>
</feature>
<dbReference type="GO" id="GO:0005615">
    <property type="term" value="C:extracellular space"/>
    <property type="evidence" value="ECO:0007669"/>
    <property type="project" value="UniProtKB-KW"/>
</dbReference>
<keyword evidence="8" id="KW-0325">Glycoprotein</keyword>
<dbReference type="Pfam" id="PF00019">
    <property type="entry name" value="TGF_beta"/>
    <property type="match status" value="1"/>
</dbReference>
<evidence type="ECO:0000256" key="4">
    <source>
        <dbReference type="ARBA" id="ARBA00022525"/>
    </source>
</evidence>
<dbReference type="InterPro" id="IPR001839">
    <property type="entry name" value="TGF-b_C"/>
</dbReference>
<dbReference type="eggNOG" id="KOG3900">
    <property type="taxonomic scope" value="Eukaryota"/>
</dbReference>
<dbReference type="InParanoid" id="H0UXD4"/>
<feature type="domain" description="TGF-beta family profile" evidence="12">
    <location>
        <begin position="242"/>
        <end position="359"/>
    </location>
</feature>
<evidence type="ECO:0000313" key="14">
    <source>
        <dbReference type="Proteomes" id="UP000005447"/>
    </source>
</evidence>
<organism evidence="13 14">
    <name type="scientific">Cavia porcellus</name>
    <name type="common">Guinea pig</name>
    <dbReference type="NCBI Taxonomy" id="10141"/>
    <lineage>
        <taxon>Eukaryota</taxon>
        <taxon>Metazoa</taxon>
        <taxon>Chordata</taxon>
        <taxon>Craniata</taxon>
        <taxon>Vertebrata</taxon>
        <taxon>Euteleostomi</taxon>
        <taxon>Mammalia</taxon>
        <taxon>Eutheria</taxon>
        <taxon>Euarchontoglires</taxon>
        <taxon>Glires</taxon>
        <taxon>Rodentia</taxon>
        <taxon>Hystricomorpha</taxon>
        <taxon>Caviidae</taxon>
        <taxon>Cavia</taxon>
    </lineage>
</organism>
<reference evidence="13" key="2">
    <citation type="submission" date="2025-08" db="UniProtKB">
        <authorList>
            <consortium name="Ensembl"/>
        </authorList>
    </citation>
    <scope>IDENTIFICATION</scope>
    <source>
        <strain evidence="13">2N</strain>
    </source>
</reference>
<evidence type="ECO:0000259" key="12">
    <source>
        <dbReference type="PROSITE" id="PS51362"/>
    </source>
</evidence>
<comment type="subcellular location">
    <subcellularLocation>
        <location evidence="1">Secreted</location>
    </subcellularLocation>
</comment>
<reference evidence="13" key="3">
    <citation type="submission" date="2025-09" db="UniProtKB">
        <authorList>
            <consortium name="Ensembl"/>
        </authorList>
    </citation>
    <scope>IDENTIFICATION</scope>
    <source>
        <strain evidence="13">2N</strain>
    </source>
</reference>
<dbReference type="GO" id="GO:0008083">
    <property type="term" value="F:growth factor activity"/>
    <property type="evidence" value="ECO:0007669"/>
    <property type="project" value="UniProtKB-KW"/>
</dbReference>
<dbReference type="GeneTree" id="ENSGT00940000162534"/>
<dbReference type="STRING" id="10141.ENSCPOP00000001748"/>
<evidence type="ECO:0000256" key="11">
    <source>
        <dbReference type="SAM" id="SignalP"/>
    </source>
</evidence>
<dbReference type="InterPro" id="IPR017948">
    <property type="entry name" value="TGFb_CS"/>
</dbReference>
<keyword evidence="4" id="KW-0964">Secreted</keyword>
<keyword evidence="6 9" id="KW-0339">Growth factor</keyword>
<accession>H0UXD4</accession>
<feature type="region of interest" description="Disordered" evidence="10">
    <location>
        <begin position="146"/>
        <end position="165"/>
    </location>
</feature>
<evidence type="ECO:0000313" key="13">
    <source>
        <dbReference type="Ensembl" id="ENSCPOP00000001748.3"/>
    </source>
</evidence>
<dbReference type="PROSITE" id="PS00250">
    <property type="entry name" value="TGF_BETA_1"/>
    <property type="match status" value="1"/>
</dbReference>
<dbReference type="Proteomes" id="UP000005447">
    <property type="component" value="Unassembled WGS sequence"/>
</dbReference>
<reference evidence="14" key="1">
    <citation type="journal article" date="2011" name="Nature">
        <title>A high-resolution map of human evolutionary constraint using 29 mammals.</title>
        <authorList>
            <person name="Lindblad-Toh K."/>
            <person name="Garber M."/>
            <person name="Zuk O."/>
            <person name="Lin M.F."/>
            <person name="Parker B.J."/>
            <person name="Washietl S."/>
            <person name="Kheradpour P."/>
            <person name="Ernst J."/>
            <person name="Jordan G."/>
            <person name="Mauceli E."/>
            <person name="Ward L.D."/>
            <person name="Lowe C.B."/>
            <person name="Holloway A.K."/>
            <person name="Clamp M."/>
            <person name="Gnerre S."/>
            <person name="Alfoldi J."/>
            <person name="Beal K."/>
            <person name="Chang J."/>
            <person name="Clawson H."/>
            <person name="Cuff J."/>
            <person name="Di Palma F."/>
            <person name="Fitzgerald S."/>
            <person name="Flicek P."/>
            <person name="Guttman M."/>
            <person name="Hubisz M.J."/>
            <person name="Jaffe D.B."/>
            <person name="Jungreis I."/>
            <person name="Kent W.J."/>
            <person name="Kostka D."/>
            <person name="Lara M."/>
            <person name="Martins A.L."/>
            <person name="Massingham T."/>
            <person name="Moltke I."/>
            <person name="Raney B.J."/>
            <person name="Rasmussen M.D."/>
            <person name="Robinson J."/>
            <person name="Stark A."/>
            <person name="Vilella A.J."/>
            <person name="Wen J."/>
            <person name="Xie X."/>
            <person name="Zody M.C."/>
            <person name="Baldwin J."/>
            <person name="Bloom T."/>
            <person name="Chin C.W."/>
            <person name="Heiman D."/>
            <person name="Nicol R."/>
            <person name="Nusbaum C."/>
            <person name="Young S."/>
            <person name="Wilkinson J."/>
            <person name="Worley K.C."/>
            <person name="Kovar C.L."/>
            <person name="Muzny D.M."/>
            <person name="Gibbs R.A."/>
            <person name="Cree A."/>
            <person name="Dihn H.H."/>
            <person name="Fowler G."/>
            <person name="Jhangiani S."/>
            <person name="Joshi V."/>
            <person name="Lee S."/>
            <person name="Lewis L.R."/>
            <person name="Nazareth L.V."/>
            <person name="Okwuonu G."/>
            <person name="Santibanez J."/>
            <person name="Warren W.C."/>
            <person name="Mardis E.R."/>
            <person name="Weinstock G.M."/>
            <person name="Wilson R.K."/>
            <person name="Delehaunty K."/>
            <person name="Dooling D."/>
            <person name="Fronik C."/>
            <person name="Fulton L."/>
            <person name="Fulton B."/>
            <person name="Graves T."/>
            <person name="Minx P."/>
            <person name="Sodergren E."/>
            <person name="Birney E."/>
            <person name="Margulies E.H."/>
            <person name="Herrero J."/>
            <person name="Green E.D."/>
            <person name="Haussler D."/>
            <person name="Siepel A."/>
            <person name="Goldman N."/>
            <person name="Pollard K.S."/>
            <person name="Pedersen J.S."/>
            <person name="Lander E.S."/>
            <person name="Kellis M."/>
        </authorList>
    </citation>
    <scope>NUCLEOTIDE SEQUENCE [LARGE SCALE GENOMIC DNA]</scope>
    <source>
        <strain evidence="14">2N</strain>
    </source>
</reference>
<evidence type="ECO:0000256" key="7">
    <source>
        <dbReference type="ARBA" id="ARBA00023157"/>
    </source>
</evidence>
<evidence type="ECO:0000256" key="8">
    <source>
        <dbReference type="ARBA" id="ARBA00023180"/>
    </source>
</evidence>
<evidence type="ECO:0000256" key="9">
    <source>
        <dbReference type="RuleBase" id="RU000354"/>
    </source>
</evidence>
<evidence type="ECO:0000256" key="5">
    <source>
        <dbReference type="ARBA" id="ARBA00022729"/>
    </source>
</evidence>
<dbReference type="OMA" id="DWRTHSR"/>
<dbReference type="Ensembl" id="ENSCPOT00000001960.3">
    <property type="protein sequence ID" value="ENSCPOP00000001748.3"/>
    <property type="gene ID" value="ENSCPOG00000001939.4"/>
</dbReference>
<comment type="similarity">
    <text evidence="2 9">Belongs to the TGF-beta family.</text>
</comment>
<dbReference type="PANTHER" id="PTHR11848">
    <property type="entry name" value="TGF-BETA FAMILY"/>
    <property type="match status" value="1"/>
</dbReference>
<evidence type="ECO:0000256" key="2">
    <source>
        <dbReference type="ARBA" id="ARBA00006656"/>
    </source>
</evidence>
<protein>
    <recommendedName>
        <fullName evidence="12">TGF-beta family profile domain-containing protein</fullName>
    </recommendedName>
</protein>
<evidence type="ECO:0000256" key="3">
    <source>
        <dbReference type="ARBA" id="ARBA00022514"/>
    </source>
</evidence>
<feature type="signal peptide" evidence="11">
    <location>
        <begin position="1"/>
        <end position="23"/>
    </location>
</feature>
<dbReference type="PRINTS" id="PR00669">
    <property type="entry name" value="INHIBINA"/>
</dbReference>
<evidence type="ECO:0000256" key="6">
    <source>
        <dbReference type="ARBA" id="ARBA00023030"/>
    </source>
</evidence>
<keyword evidence="5 11" id="KW-0732">Signal</keyword>
<keyword evidence="14" id="KW-1185">Reference proteome</keyword>
<dbReference type="GO" id="GO:0005125">
    <property type="term" value="F:cytokine activity"/>
    <property type="evidence" value="ECO:0007669"/>
    <property type="project" value="UniProtKB-KW"/>
</dbReference>
<dbReference type="SUPFAM" id="SSF57501">
    <property type="entry name" value="Cystine-knot cytokines"/>
    <property type="match status" value="1"/>
</dbReference>
<proteinExistence type="inferred from homology"/>
<dbReference type="InterPro" id="IPR015615">
    <property type="entry name" value="TGF-beta-rel"/>
</dbReference>
<keyword evidence="3" id="KW-0202">Cytokine</keyword>
<dbReference type="PANTHER" id="PTHR11848:SF38">
    <property type="entry name" value="GROWTH_DIFFERENTIATION FACTOR 3"/>
    <property type="match status" value="1"/>
</dbReference>